<dbReference type="InterPro" id="IPR011761">
    <property type="entry name" value="ATP-grasp"/>
</dbReference>
<reference evidence="9" key="1">
    <citation type="submission" date="2018-02" db="EMBL/GenBank/DDBJ databases">
        <authorList>
            <person name="Seth-Smith MB H."/>
            <person name="Seth-Smith H."/>
        </authorList>
    </citation>
    <scope>NUCLEOTIDE SEQUENCE [LARGE SCALE GENOMIC DNA]</scope>
</reference>
<feature type="compositionally biased region" description="Basic and acidic residues" evidence="6">
    <location>
        <begin position="1"/>
        <end position="21"/>
    </location>
</feature>
<dbReference type="InterPro" id="IPR016185">
    <property type="entry name" value="PreATP-grasp_dom_sf"/>
</dbReference>
<evidence type="ECO:0000256" key="2">
    <source>
        <dbReference type="ARBA" id="ARBA00022741"/>
    </source>
</evidence>
<keyword evidence="9" id="KW-1185">Reference proteome</keyword>
<dbReference type="EC" id="2.1.2.-" evidence="8"/>
<dbReference type="PANTHER" id="PTHR43055:SF1">
    <property type="entry name" value="FORMATE-DEPENDENT PHOSPHORIBOSYLGLYCINAMIDE FORMYLTRANSFERASE"/>
    <property type="match status" value="1"/>
</dbReference>
<gene>
    <name evidence="8" type="primary">purT</name>
    <name evidence="8" type="ORF">MB901379_00570</name>
</gene>
<dbReference type="EMBL" id="LR130759">
    <property type="protein sequence ID" value="VDM87036.1"/>
    <property type="molecule type" value="Genomic_DNA"/>
</dbReference>
<name>A0A447G987_9MYCO</name>
<dbReference type="GO" id="GO:0016740">
    <property type="term" value="F:transferase activity"/>
    <property type="evidence" value="ECO:0007669"/>
    <property type="project" value="UniProtKB-KW"/>
</dbReference>
<dbReference type="Gene3D" id="3.30.1490.20">
    <property type="entry name" value="ATP-grasp fold, A domain"/>
    <property type="match status" value="1"/>
</dbReference>
<dbReference type="InterPro" id="IPR003135">
    <property type="entry name" value="ATP-grasp_carboxylate-amine"/>
</dbReference>
<dbReference type="GO" id="GO:0005829">
    <property type="term" value="C:cytosol"/>
    <property type="evidence" value="ECO:0007669"/>
    <property type="project" value="TreeGrafter"/>
</dbReference>
<evidence type="ECO:0000259" key="7">
    <source>
        <dbReference type="PROSITE" id="PS50975"/>
    </source>
</evidence>
<proteinExistence type="predicted"/>
<keyword evidence="1" id="KW-0436">Ligase</keyword>
<dbReference type="KEGG" id="mbai:MB901379_00570"/>
<dbReference type="Gene3D" id="3.30.470.20">
    <property type="entry name" value="ATP-grasp fold, B domain"/>
    <property type="match status" value="1"/>
</dbReference>
<evidence type="ECO:0000313" key="8">
    <source>
        <dbReference type="EMBL" id="VDM87036.1"/>
    </source>
</evidence>
<feature type="region of interest" description="Disordered" evidence="6">
    <location>
        <begin position="1"/>
        <end position="54"/>
    </location>
</feature>
<dbReference type="PANTHER" id="PTHR43055">
    <property type="entry name" value="FORMATE-DEPENDENT PHOSPHORIBOSYLGLYCINAMIDE FORMYLTRANSFERASE"/>
    <property type="match status" value="1"/>
</dbReference>
<dbReference type="SUPFAM" id="SSF56059">
    <property type="entry name" value="Glutathione synthetase ATP-binding domain-like"/>
    <property type="match status" value="1"/>
</dbReference>
<keyword evidence="2 5" id="KW-0547">Nucleotide-binding</keyword>
<feature type="compositionally biased region" description="Basic and acidic residues" evidence="6">
    <location>
        <begin position="28"/>
        <end position="47"/>
    </location>
</feature>
<organism evidence="8 9">
    <name type="scientific">Mycobacterium basiliense</name>
    <dbReference type="NCBI Taxonomy" id="2094119"/>
    <lineage>
        <taxon>Bacteria</taxon>
        <taxon>Bacillati</taxon>
        <taxon>Actinomycetota</taxon>
        <taxon>Actinomycetes</taxon>
        <taxon>Mycobacteriales</taxon>
        <taxon>Mycobacteriaceae</taxon>
        <taxon>Mycobacterium</taxon>
    </lineage>
</organism>
<keyword evidence="8" id="KW-0808">Transferase</keyword>
<dbReference type="GO" id="GO:0005524">
    <property type="term" value="F:ATP binding"/>
    <property type="evidence" value="ECO:0007669"/>
    <property type="project" value="UniProtKB-UniRule"/>
</dbReference>
<dbReference type="SUPFAM" id="SSF52440">
    <property type="entry name" value="PreATP-grasp domain"/>
    <property type="match status" value="1"/>
</dbReference>
<evidence type="ECO:0000256" key="4">
    <source>
        <dbReference type="ARBA" id="ARBA00022840"/>
    </source>
</evidence>
<dbReference type="Proteomes" id="UP000269998">
    <property type="component" value="Chromosome"/>
</dbReference>
<evidence type="ECO:0000256" key="1">
    <source>
        <dbReference type="ARBA" id="ARBA00022598"/>
    </source>
</evidence>
<evidence type="ECO:0000256" key="3">
    <source>
        <dbReference type="ARBA" id="ARBA00022755"/>
    </source>
</evidence>
<dbReference type="AlphaFoldDB" id="A0A447G987"/>
<dbReference type="GO" id="GO:0016874">
    <property type="term" value="F:ligase activity"/>
    <property type="evidence" value="ECO:0007669"/>
    <property type="project" value="UniProtKB-KW"/>
</dbReference>
<dbReference type="GO" id="GO:0006164">
    <property type="term" value="P:purine nucleotide biosynthetic process"/>
    <property type="evidence" value="ECO:0007669"/>
    <property type="project" value="UniProtKB-KW"/>
</dbReference>
<sequence length="478" mass="49527">MSGETITEREVPSEGAEREGELVTDGLTEGHGEPLGNHEHLAVRDEDSAPAGDKTTAITVSPATAPRAEAEAGVGPRVLLLGAGEFGRELAVALQGFGAEVIAADGYPDAPAHRVADQSLVVTLTDGDELGAVLARLRPDFVVTLTDAVNGAALDAFDSSQARDSDSGAGFTELVPNARSVRLLGDREGLRKLAADELGLPTAPFWFVGSLGELEAVAAHAGYPLLVRPATKADGRRHSVVRERAGINEAWERATAGGAAGAQPRVWAEMVVDVEFLITLIVVCTEAANGPVIEFCAPIGHRVADGGQLEAWQPQKMSAAAFDAAKSIAARIVKALGGRGVFGVELMINGDEVYFADVTAWPGDTSWVTRRTQRLSVFELQARAILGVAVDTLMVSPGAAWVIGPGRASASGAPGAHAFQALTAALSVPESDVRVFGRAGAGAPGKRAVALATAPDVAIARDRAREVAARLDMPDSRG</sequence>
<dbReference type="InterPro" id="IPR013815">
    <property type="entry name" value="ATP_grasp_subdomain_1"/>
</dbReference>
<evidence type="ECO:0000256" key="6">
    <source>
        <dbReference type="SAM" id="MobiDB-lite"/>
    </source>
</evidence>
<feature type="domain" description="ATP-grasp" evidence="7">
    <location>
        <begin position="192"/>
        <end position="386"/>
    </location>
</feature>
<accession>A0A447G987</accession>
<keyword evidence="3" id="KW-0658">Purine biosynthesis</keyword>
<dbReference type="GO" id="GO:0046872">
    <property type="term" value="F:metal ion binding"/>
    <property type="evidence" value="ECO:0007669"/>
    <property type="project" value="InterPro"/>
</dbReference>
<dbReference type="NCBIfam" id="NF006766">
    <property type="entry name" value="PRK09288.1"/>
    <property type="match status" value="1"/>
</dbReference>
<dbReference type="Pfam" id="PF02222">
    <property type="entry name" value="ATP-grasp"/>
    <property type="match status" value="1"/>
</dbReference>
<protein>
    <submittedName>
        <fullName evidence="8">Phosphoribosylglycinamide formyltransferase 2</fullName>
        <ecNumber evidence="8">2.1.2.-</ecNumber>
    </submittedName>
</protein>
<keyword evidence="4 5" id="KW-0067">ATP-binding</keyword>
<dbReference type="PROSITE" id="PS50975">
    <property type="entry name" value="ATP_GRASP"/>
    <property type="match status" value="1"/>
</dbReference>
<evidence type="ECO:0000313" key="9">
    <source>
        <dbReference type="Proteomes" id="UP000269998"/>
    </source>
</evidence>
<dbReference type="Gene3D" id="3.40.50.20">
    <property type="match status" value="1"/>
</dbReference>
<evidence type="ECO:0000256" key="5">
    <source>
        <dbReference type="PROSITE-ProRule" id="PRU00409"/>
    </source>
</evidence>